<name>A0AA38H6H0_9TREE</name>
<proteinExistence type="predicted"/>
<dbReference type="Proteomes" id="UP001164286">
    <property type="component" value="Unassembled WGS sequence"/>
</dbReference>
<protein>
    <submittedName>
        <fullName evidence="1">Uncharacterized protein</fullName>
    </submittedName>
</protein>
<dbReference type="RefSeq" id="XP_052943583.1">
    <property type="nucleotide sequence ID" value="XM_053090111.1"/>
</dbReference>
<keyword evidence="2" id="KW-1185">Reference proteome</keyword>
<gene>
    <name evidence="1" type="ORF">MKK02DRAFT_38464</name>
</gene>
<accession>A0AA38H6H0</accession>
<organism evidence="1 2">
    <name type="scientific">Dioszegia hungarica</name>
    <dbReference type="NCBI Taxonomy" id="4972"/>
    <lineage>
        <taxon>Eukaryota</taxon>
        <taxon>Fungi</taxon>
        <taxon>Dikarya</taxon>
        <taxon>Basidiomycota</taxon>
        <taxon>Agaricomycotina</taxon>
        <taxon>Tremellomycetes</taxon>
        <taxon>Tremellales</taxon>
        <taxon>Bulleribasidiaceae</taxon>
        <taxon>Dioszegia</taxon>
    </lineage>
</organism>
<evidence type="ECO:0000313" key="1">
    <source>
        <dbReference type="EMBL" id="KAI9633806.1"/>
    </source>
</evidence>
<dbReference type="EMBL" id="JAKWFO010000008">
    <property type="protein sequence ID" value="KAI9633806.1"/>
    <property type="molecule type" value="Genomic_DNA"/>
</dbReference>
<dbReference type="GeneID" id="77729316"/>
<sequence length="564" mass="63436">MPPRRTGRRSRVDAAEPAEPRSAAREFYLVPELRERLLANLDQDSLAQFMRVEKKCSFDARQRVSCAAVQAIDATGMNLVQSFQRQLGLEELFAGEGKKDRLEEYLGRYNPELTRLVIPPLRKKFPNLQGVHFGTYYTQLGAPVWRINFNRPVPSANPPPRGVPTTYKDGLDLGGNLFIVHCYIPKLSDFPYSVGAEPLEAPWRHFGGDLFFDVQFQSADPELGPGTLYEAIDLAELPVLMEDLTRLYQRQIDYGSPYRLKSIQAMFCSPCRLEDFQLFAHVASHSLVQLQLAGGFRDDVLLSFKDLPVMIETITTLPPQLEQLWIALKGIDTAEEDCKGLLNAQTLRDGGTLKILYIFTDTIPGPLWNLIRAVSPMCAANAQVDISDRYGIRADQQNKDAWSEETQSAYLQCLRSQPEHARAHLATADFPSLGFDTPDKLPGLQVGADGKPLSRFFSKAEDWLDKSEKRAELLNGTILPNIDLGMRQYAEACEAFARTAVTDTPAERLAQMKIMLATLDQVETAERQLFSISEEQDTTEAQVKQYIRELKGEPEPSTSRRWGS</sequence>
<reference evidence="1" key="1">
    <citation type="journal article" date="2022" name="G3 (Bethesda)">
        <title>High quality genome of the basidiomycete yeast Dioszegia hungarica PDD-24b-2 isolated from cloud water.</title>
        <authorList>
            <person name="Jarrige D."/>
            <person name="Haridas S."/>
            <person name="Bleykasten-Grosshans C."/>
            <person name="Joly M."/>
            <person name="Nadalig T."/>
            <person name="Sancelme M."/>
            <person name="Vuilleumier S."/>
            <person name="Grigoriev I.V."/>
            <person name="Amato P."/>
            <person name="Bringel F."/>
        </authorList>
    </citation>
    <scope>NUCLEOTIDE SEQUENCE</scope>
    <source>
        <strain evidence="1">PDD-24b-2</strain>
    </source>
</reference>
<evidence type="ECO:0000313" key="2">
    <source>
        <dbReference type="Proteomes" id="UP001164286"/>
    </source>
</evidence>
<comment type="caution">
    <text evidence="1">The sequence shown here is derived from an EMBL/GenBank/DDBJ whole genome shotgun (WGS) entry which is preliminary data.</text>
</comment>
<dbReference type="AlphaFoldDB" id="A0AA38H6H0"/>